<dbReference type="Proteomes" id="UP000558997">
    <property type="component" value="Unassembled WGS sequence"/>
</dbReference>
<dbReference type="SUPFAM" id="SSF55729">
    <property type="entry name" value="Acyl-CoA N-acyltransferases (Nat)"/>
    <property type="match status" value="1"/>
</dbReference>
<dbReference type="GO" id="GO:0016747">
    <property type="term" value="F:acyltransferase activity, transferring groups other than amino-acyl groups"/>
    <property type="evidence" value="ECO:0007669"/>
    <property type="project" value="InterPro"/>
</dbReference>
<dbReference type="PROSITE" id="PS51186">
    <property type="entry name" value="GNAT"/>
    <property type="match status" value="1"/>
</dbReference>
<dbReference type="EMBL" id="JACHNF010000001">
    <property type="protein sequence ID" value="MBB5978163.1"/>
    <property type="molecule type" value="Genomic_DNA"/>
</dbReference>
<organism evidence="4 5">
    <name type="scientific">Kribbella solani</name>
    <dbReference type="NCBI Taxonomy" id="236067"/>
    <lineage>
        <taxon>Bacteria</taxon>
        <taxon>Bacillati</taxon>
        <taxon>Actinomycetota</taxon>
        <taxon>Actinomycetes</taxon>
        <taxon>Propionibacteriales</taxon>
        <taxon>Kribbellaceae</taxon>
        <taxon>Kribbella</taxon>
    </lineage>
</organism>
<evidence type="ECO:0000259" key="3">
    <source>
        <dbReference type="PROSITE" id="PS51186"/>
    </source>
</evidence>
<dbReference type="InterPro" id="IPR050832">
    <property type="entry name" value="Bact_Acetyltransf"/>
</dbReference>
<keyword evidence="1 4" id="KW-0808">Transferase</keyword>
<dbReference type="CDD" id="cd04301">
    <property type="entry name" value="NAT_SF"/>
    <property type="match status" value="1"/>
</dbReference>
<dbReference type="Pfam" id="PF00583">
    <property type="entry name" value="Acetyltransf_1"/>
    <property type="match status" value="1"/>
</dbReference>
<protein>
    <submittedName>
        <fullName evidence="4">GNAT superfamily N-acetyltransferase</fullName>
    </submittedName>
</protein>
<comment type="caution">
    <text evidence="4">The sequence shown here is derived from an EMBL/GenBank/DDBJ whole genome shotgun (WGS) entry which is preliminary data.</text>
</comment>
<evidence type="ECO:0000313" key="4">
    <source>
        <dbReference type="EMBL" id="MBB5978163.1"/>
    </source>
</evidence>
<gene>
    <name evidence="4" type="ORF">HDA44_001504</name>
</gene>
<dbReference type="AlphaFoldDB" id="A0A841DI03"/>
<evidence type="ECO:0000313" key="5">
    <source>
        <dbReference type="Proteomes" id="UP000558997"/>
    </source>
</evidence>
<proteinExistence type="predicted"/>
<evidence type="ECO:0000256" key="1">
    <source>
        <dbReference type="ARBA" id="ARBA00022679"/>
    </source>
</evidence>
<keyword evidence="5" id="KW-1185">Reference proteome</keyword>
<dbReference type="RefSeq" id="WP_184832442.1">
    <property type="nucleotide sequence ID" value="NZ_BAAAVN010000004.1"/>
</dbReference>
<feature type="domain" description="N-acetyltransferase" evidence="3">
    <location>
        <begin position="9"/>
        <end position="156"/>
    </location>
</feature>
<dbReference type="Gene3D" id="3.40.630.30">
    <property type="match status" value="1"/>
</dbReference>
<sequence length="156" mass="16722">MADPSRSSADVREAGPNDLAAVLRLYRQLHPTDPELPDEQSAEAYATILRTPGMHLLVLEHGGAVVATTYLNLIPNLTRGAAPYAVIENVVVDAGLRGRGLGQRIMAGTLQAAWDAGCYKVMLSTGSRTPATHAFYRRCGFSGDEKTAYVVRPARG</sequence>
<evidence type="ECO:0000256" key="2">
    <source>
        <dbReference type="ARBA" id="ARBA00023315"/>
    </source>
</evidence>
<dbReference type="PANTHER" id="PTHR43877">
    <property type="entry name" value="AMINOALKYLPHOSPHONATE N-ACETYLTRANSFERASE-RELATED-RELATED"/>
    <property type="match status" value="1"/>
</dbReference>
<keyword evidence="2" id="KW-0012">Acyltransferase</keyword>
<dbReference type="InterPro" id="IPR000182">
    <property type="entry name" value="GNAT_dom"/>
</dbReference>
<name>A0A841DI03_9ACTN</name>
<accession>A0A841DI03</accession>
<reference evidence="4 5" key="1">
    <citation type="submission" date="2020-08" db="EMBL/GenBank/DDBJ databases">
        <title>Sequencing the genomes of 1000 actinobacteria strains.</title>
        <authorList>
            <person name="Klenk H.-P."/>
        </authorList>
    </citation>
    <scope>NUCLEOTIDE SEQUENCE [LARGE SCALE GENOMIC DNA]</scope>
    <source>
        <strain evidence="4 5">DSM 17294</strain>
    </source>
</reference>
<dbReference type="InterPro" id="IPR016181">
    <property type="entry name" value="Acyl_CoA_acyltransferase"/>
</dbReference>